<dbReference type="CDD" id="cd11756">
    <property type="entry name" value="GH94N_ChvB_NdvB_1_like"/>
    <property type="match status" value="1"/>
</dbReference>
<evidence type="ECO:0000259" key="4">
    <source>
        <dbReference type="Pfam" id="PF06165"/>
    </source>
</evidence>
<dbReference type="InterPro" id="IPR033432">
    <property type="entry name" value="GH94_catalytic"/>
</dbReference>
<dbReference type="PANTHER" id="PTHR37469:SF2">
    <property type="entry name" value="CELLOBIONIC ACID PHOSPHORYLASE"/>
    <property type="match status" value="1"/>
</dbReference>
<evidence type="ECO:0000256" key="2">
    <source>
        <dbReference type="ARBA" id="ARBA00022679"/>
    </source>
</evidence>
<evidence type="ECO:0000259" key="7">
    <source>
        <dbReference type="Pfam" id="PF17167"/>
    </source>
</evidence>
<dbReference type="GO" id="GO:0030246">
    <property type="term" value="F:carbohydrate binding"/>
    <property type="evidence" value="ECO:0007669"/>
    <property type="project" value="InterPro"/>
</dbReference>
<keyword evidence="3" id="KW-1133">Transmembrane helix</keyword>
<dbReference type="STRING" id="571298.SAMN04488026_101183"/>
<sequence length="2797" mass="307209">MTEPAPETGNSLARIGADLGNRHAVHAAPPRPVPVWSSLDALTAWLDDARSACRSPPAEAAKAAEWLLDNEYHVRRAIRQVRSDMPPAFYRLLPSLAAPEYHGLPRIYAAACGYLAATHAQIGLPSATRFVTAYQSVHSLQIAELWAFPAMLRLACLETIILTLSELLPGLEPPFSELPLEPDTGKRDATEAMSRAIVALAALTRIDWKDFVEATSVIEEILRDAPDGTHALMDFETRDLYRRAVEELARGSGCTEPHIAREVVRLSGTHAGAGRQMHAGWWLVGRGRAELEAILGYRARAGEALRRRALARPGWLYAAGLLGFGAMAILLPMAFASLQGAGAGMLVLTFVILLIPASIMAVTLTNWIVTRIVPPRILPKMDFRDGLPDGLLGAVIVPVILHSPEEVPPLIAQLERHWLTNPDPRLRFTLLSDFADATEEAMPGDTAIEAALLTGIRSLNTRHGEGAPFVLLHRHRRWNGAEDVWMGWERKRGKIEEFNEFLHGEANDAFALAEGDVDSLRHATFVVTLDADTQAPQGSVQRLLGTLAHPLNRTGFDSTGERVVDGYTFIQPRIEISPEIGASSLFARLYTGDTAIDIYSRAVSDVYQDLFGEAIFTGKGAYDPAAFRQSLHRRVPENALVSHDLFEGLHGRTGLASDIVLYEGFPARYPDFARRQHRWIRGDWQLLPWLGRHAPGRGGIRLRNPLSRLDRWKILDNLRRSLIAPALVLMAVLGWLLQPQAALFWTFLTILAPASYLFTNVISGISRGRRRGTVQDRRRQFLDHAGRWVLEIIFMANEAIVSLDAIARTLWRLMVSRQRMLEWVTAAQIAAASTDSRARFWREMAGAPILAIAIVTVLFLLAPAAVPGAMPLLLLWGISPEIARFIGRPRRAMRETISNDDRVYLRHLARHTWAYFETLAGPEDNWLPPDNYQAAPHEEVAHRSSPTNVGMMLLSTLAAHDFGYSGTREVAARVSCVLDALGQIEHYRGHVVNWFDTRTLEPLEPRYVSTVDSGNLAVALLTLREGLLEAMAGPALLPVSWDGLADTLDLLRGALEKLPEDAAATALAQLDATAEIAKDARAHPARWHLEACRIRDGALANLSRAIPPALDAADGADPHDIHLWLERCQHHVHSMVRDLEAFCPWLAPGAVPGGLAAQIANELPPVLPMEKLEHTATSLLKSLEAAELTATEREALSEVIRRGIAAQADLHASLKASADRAEQFATAMDFSFLYDPETRTFFIGYNLSVDQMDEHRYDLLASEARLASYLAIAKRDVPAEHWFHLGRPLSRDYGMLTVLSWNGSMFEYLMPALLLRSVPGQLLGQSEIAAVDIQIHYGQLLGLPWGVSEAAFATRDAAHRYQYRAFGVAGLGLKQGLSDDYVVAPYASALALAVRPNAAINNLRRLERMGVRGHYGFFDSVDFTPSRRDDPPGYTPVRNYMAHHQGMLLSAVCNALCNDILVQRFNRDRRISANDLLLHERVPWEYIPEPLPDAGADLPDQESRPVPELEGWPMPDNGEPQLHTVGNGRLSLWLSDTGCGTLWWHGKALTRWVADPLRDEGSAGLFLRDAADGTAWDFRRRPQHWVDVMLHPAKASLHMQHHEIAATQEITVAAADDVEIRRITLINQSDRPREIEVTDYAEPVLDPDAAYERHPAFSKLFVHSEHVEALDGLLFTRRPRRLGEAPPVMLRRLITEDPSVQAVGFESDRRALLGRHGSSARACASGRALSGRTGWTLDPVSALRVRVQLASGARAQFAFMTIASGSRETALEVASRYKVDATLDWAFTDAARSANIEANRLGIGQVEMEEGQQLANRLVRPPTAASVRADEQLPSQSDLWGLGLSGDHPIILLRVPDAEHADLLPAIVGAHRWLRRHDLPTDLVVLGTTASSYEAPISTRLRDTLREIGLGEGLGGKGGVHLHSVDRLSATQLHALESFARLDLDGSAATIAVALPTLPSGDVLPPLFKPGGIAGPETAVPLERPDGLLFDNGYGGFAADGESYVIHLAPGQRTPVPWCNVLANEQFGTIVSEAGLGFTWSLNSGEHRLTPWSNDPVEDGQGEALYLRDEETGEIWTMTQLPVGDGSPVQIRHGAGTTTWARNSKGIAQRLCAYVPPNAPVKLVRLTLTNAEARPRRITATYYARWQLGALESMSAPHVVCGYNATARALVARNGWAADFAGRVAFLTANRPPHSLSCDRTAFLGPDASAIPEGLRRWNLGGRTDVTGNACAAFQVHLDLPPEGAEEVVFVLGDAANPAEMEKLAARWTREGSASEALEATRALWNARLGAVRVETPEPAFDLMVNRWLPYQTWASRILARAGFSQAGGGIGFRDQLQDVMAILHSDPAWIRSHILDCAAHQFEEGDVLHWWHPPTGRGVRTRCSDDLMWLVLATHRYVTATGDESILAEEVPYLSAPPLAENEEDRYASFLAAAPGSIFDHCRRAMERGVTAGRHGLPLIGAGDWNDGMDRIGHHGRGESVWLAWFASVCSDGFADLAARTGRTDLADLWHGRAGRLRHSAETAAWDSNWFVRAFDDDGEPWGSARNDECRIDSIAQSWSVLSGSADMDRAAHAIRSAAEHLVDRNARLVRLLAPPFDQTPRDPGYIRAYPPGIRENGGQYTHAATWLGLAFARLGDGNAAHEIFDLINPVRRSETATDAENYRAEPYVMPADVGGAPPFEGRAGWTWYTGAAGWAWRLGVEGILGLDLREGKLRVAPCLPDGWGRVRALVKGPRGVIDLEILNETEAGQTDIVLEIDGRIEAEPLVEFPEDGSVRSARVIMQAASHARTCEETAG</sequence>
<feature type="domain" description="Glycosyl hydrolase 94 supersandwich" evidence="4">
    <location>
        <begin position="2003"/>
        <end position="2269"/>
    </location>
</feature>
<dbReference type="Gene3D" id="2.60.420.10">
    <property type="entry name" value="Maltose phosphorylase, domain 3"/>
    <property type="match status" value="1"/>
</dbReference>
<dbReference type="SUPFAM" id="SSF48208">
    <property type="entry name" value="Six-hairpin glycosidases"/>
    <property type="match status" value="1"/>
</dbReference>
<dbReference type="InterPro" id="IPR037824">
    <property type="entry name" value="GH94N_2_NdvB"/>
</dbReference>
<evidence type="ECO:0000259" key="5">
    <source>
        <dbReference type="Pfam" id="PF10091"/>
    </source>
</evidence>
<keyword evidence="3" id="KW-0472">Membrane</keyword>
<reference evidence="8 9" key="1">
    <citation type="submission" date="2016-10" db="EMBL/GenBank/DDBJ databases">
        <authorList>
            <person name="de Groot N.N."/>
        </authorList>
    </citation>
    <scope>NUCLEOTIDE SEQUENCE [LARGE SCALE GENOMIC DNA]</scope>
    <source>
        <strain evidence="8 9">DSM 25294</strain>
    </source>
</reference>
<dbReference type="InterPro" id="IPR001173">
    <property type="entry name" value="Glyco_trans_2-like"/>
</dbReference>
<dbReference type="InterPro" id="IPR019282">
    <property type="entry name" value="Glycoamylase-like_cons_dom"/>
</dbReference>
<evidence type="ECO:0000256" key="1">
    <source>
        <dbReference type="ARBA" id="ARBA00022676"/>
    </source>
</evidence>
<dbReference type="InterPro" id="IPR012341">
    <property type="entry name" value="6hp_glycosidase-like_sf"/>
</dbReference>
<keyword evidence="2" id="KW-0808">Transferase</keyword>
<dbReference type="InterPro" id="IPR008928">
    <property type="entry name" value="6-hairpin_glycosidase_sf"/>
</dbReference>
<feature type="domain" description="Glycosyl hydrolase 94 catalytic" evidence="7">
    <location>
        <begin position="2285"/>
        <end position="2707"/>
    </location>
</feature>
<dbReference type="Pfam" id="PF10091">
    <property type="entry name" value="Glycoamylase"/>
    <property type="match status" value="1"/>
</dbReference>
<dbReference type="InterPro" id="IPR010383">
    <property type="entry name" value="Glyco_hydrolase_94_b-supersand"/>
</dbReference>
<dbReference type="InterPro" id="IPR037018">
    <property type="entry name" value="GH65_N"/>
</dbReference>
<keyword evidence="9" id="KW-1185">Reference proteome</keyword>
<dbReference type="SMART" id="SM01068">
    <property type="entry name" value="CBM_X"/>
    <property type="match status" value="2"/>
</dbReference>
<dbReference type="GO" id="GO:0005975">
    <property type="term" value="P:carbohydrate metabolic process"/>
    <property type="evidence" value="ECO:0007669"/>
    <property type="project" value="InterPro"/>
</dbReference>
<feature type="domain" description="Glycosyltransferase 2-like" evidence="6">
    <location>
        <begin position="526"/>
        <end position="748"/>
    </location>
</feature>
<feature type="transmembrane region" description="Helical" evidence="3">
    <location>
        <begin position="849"/>
        <end position="878"/>
    </location>
</feature>
<feature type="transmembrane region" description="Helical" evidence="3">
    <location>
        <begin position="718"/>
        <end position="737"/>
    </location>
</feature>
<dbReference type="Pfam" id="PF17167">
    <property type="entry name" value="Glyco_hydro_94"/>
    <property type="match status" value="1"/>
</dbReference>
<organism evidence="8 9">
    <name type="scientific">Aliiruegeria lutimaris</name>
    <dbReference type="NCBI Taxonomy" id="571298"/>
    <lineage>
        <taxon>Bacteria</taxon>
        <taxon>Pseudomonadati</taxon>
        <taxon>Pseudomonadota</taxon>
        <taxon>Alphaproteobacteria</taxon>
        <taxon>Rhodobacterales</taxon>
        <taxon>Roseobacteraceae</taxon>
        <taxon>Aliiruegeria</taxon>
    </lineage>
</organism>
<feature type="domain" description="Glycoamylase-like" evidence="5">
    <location>
        <begin position="1260"/>
        <end position="1466"/>
    </location>
</feature>
<dbReference type="EMBL" id="FNEK01000011">
    <property type="protein sequence ID" value="SDJ07529.1"/>
    <property type="molecule type" value="Genomic_DNA"/>
</dbReference>
<dbReference type="SUPFAM" id="SSF74650">
    <property type="entry name" value="Galactose mutarotase-like"/>
    <property type="match status" value="2"/>
</dbReference>
<feature type="transmembrane region" description="Helical" evidence="3">
    <location>
        <begin position="743"/>
        <end position="762"/>
    </location>
</feature>
<gene>
    <name evidence="8" type="ORF">SAMN04488026_101183</name>
</gene>
<feature type="transmembrane region" description="Helical" evidence="3">
    <location>
        <begin position="341"/>
        <end position="369"/>
    </location>
</feature>
<dbReference type="Gene3D" id="1.50.10.10">
    <property type="match status" value="1"/>
</dbReference>
<dbReference type="OrthoDB" id="9769991at2"/>
<dbReference type="InterPro" id="IPR052047">
    <property type="entry name" value="GH94_Enzymes"/>
</dbReference>
<name>A0A1G8QRZ8_9RHOB</name>
<dbReference type="Gene3D" id="2.70.98.40">
    <property type="entry name" value="Glycoside hydrolase, family 65, N-terminal domain"/>
    <property type="match status" value="2"/>
</dbReference>
<dbReference type="PANTHER" id="PTHR37469">
    <property type="entry name" value="CELLOBIONIC ACID PHOSPHORYLASE-RELATED"/>
    <property type="match status" value="1"/>
</dbReference>
<accession>A0A1G8QRZ8</accession>
<dbReference type="Proteomes" id="UP000199382">
    <property type="component" value="Unassembled WGS sequence"/>
</dbReference>
<dbReference type="InterPro" id="IPR011013">
    <property type="entry name" value="Gal_mutarotase_sf_dom"/>
</dbReference>
<dbReference type="Gene3D" id="1.50.10.140">
    <property type="match status" value="2"/>
</dbReference>
<evidence type="ECO:0000313" key="9">
    <source>
        <dbReference type="Proteomes" id="UP000199382"/>
    </source>
</evidence>
<dbReference type="Pfam" id="PF06165">
    <property type="entry name" value="GH94_b-supersand"/>
    <property type="match status" value="2"/>
</dbReference>
<keyword evidence="3" id="KW-0812">Transmembrane</keyword>
<evidence type="ECO:0000259" key="6">
    <source>
        <dbReference type="Pfam" id="PF13632"/>
    </source>
</evidence>
<protein>
    <submittedName>
        <fullName evidence="8">Cyclic beta-1,2-glucan synthetase</fullName>
    </submittedName>
</protein>
<keyword evidence="1" id="KW-0328">Glycosyltransferase</keyword>
<dbReference type="GO" id="GO:0016757">
    <property type="term" value="F:glycosyltransferase activity"/>
    <property type="evidence" value="ECO:0007669"/>
    <property type="project" value="UniProtKB-KW"/>
</dbReference>
<evidence type="ECO:0000256" key="3">
    <source>
        <dbReference type="SAM" id="Phobius"/>
    </source>
</evidence>
<feature type="domain" description="Glycosyl hydrolase 94 supersandwich" evidence="4">
    <location>
        <begin position="1514"/>
        <end position="1778"/>
    </location>
</feature>
<dbReference type="RefSeq" id="WP_093152758.1">
    <property type="nucleotide sequence ID" value="NZ_FNEK01000011.1"/>
</dbReference>
<evidence type="ECO:0000313" key="8">
    <source>
        <dbReference type="EMBL" id="SDJ07529.1"/>
    </source>
</evidence>
<dbReference type="Pfam" id="PF13632">
    <property type="entry name" value="Glyco_trans_2_3"/>
    <property type="match status" value="1"/>
</dbReference>
<feature type="transmembrane region" description="Helical" evidence="3">
    <location>
        <begin position="315"/>
        <end position="335"/>
    </location>
</feature>
<proteinExistence type="predicted"/>